<comment type="subcellular location">
    <subcellularLocation>
        <location evidence="1">Membrane</location>
        <topology evidence="1">Multi-pass membrane protein</topology>
    </subcellularLocation>
</comment>
<protein>
    <recommendedName>
        <fullName evidence="6">EamA domain-containing protein</fullName>
    </recommendedName>
</protein>
<sequence>PLRYSSEESWDVPHFCIGEKCGVVSVLLAIFTSLGVFVIVRPPILTGGADFDTDTLIGASLAFMSMLCNSTVIILMRKIRQVHWALMLLTFGSWGVAESLVVALGFGVLQLPQGTWDSFLTLVVLPVLVFCGQISIILAVKFENAGPVSLIRTCDVIFSFIWQFIFLSVLPDVYSLVGAIIVVCGVVITAFRKWLSTLPEDNHMRGMFRILLV</sequence>
<evidence type="ECO:0000313" key="8">
    <source>
        <dbReference type="Proteomes" id="UP000708208"/>
    </source>
</evidence>
<feature type="transmembrane region" description="Helical" evidence="5">
    <location>
        <begin position="150"/>
        <end position="170"/>
    </location>
</feature>
<feature type="transmembrane region" description="Helical" evidence="5">
    <location>
        <begin position="176"/>
        <end position="195"/>
    </location>
</feature>
<organism evidence="7 8">
    <name type="scientific">Allacma fusca</name>
    <dbReference type="NCBI Taxonomy" id="39272"/>
    <lineage>
        <taxon>Eukaryota</taxon>
        <taxon>Metazoa</taxon>
        <taxon>Ecdysozoa</taxon>
        <taxon>Arthropoda</taxon>
        <taxon>Hexapoda</taxon>
        <taxon>Collembola</taxon>
        <taxon>Symphypleona</taxon>
        <taxon>Sminthuridae</taxon>
        <taxon>Allacma</taxon>
    </lineage>
</organism>
<evidence type="ECO:0000256" key="1">
    <source>
        <dbReference type="ARBA" id="ARBA00004141"/>
    </source>
</evidence>
<evidence type="ECO:0000256" key="5">
    <source>
        <dbReference type="SAM" id="Phobius"/>
    </source>
</evidence>
<dbReference type="AlphaFoldDB" id="A0A8J2P6I8"/>
<dbReference type="PANTHER" id="PTHR22911">
    <property type="entry name" value="ACYL-MALONYL CONDENSING ENZYME-RELATED"/>
    <property type="match status" value="1"/>
</dbReference>
<feature type="transmembrane region" description="Helical" evidence="5">
    <location>
        <begin position="82"/>
        <end position="106"/>
    </location>
</feature>
<dbReference type="InterPro" id="IPR000620">
    <property type="entry name" value="EamA_dom"/>
</dbReference>
<evidence type="ECO:0000256" key="2">
    <source>
        <dbReference type="ARBA" id="ARBA00022692"/>
    </source>
</evidence>
<feature type="transmembrane region" description="Helical" evidence="5">
    <location>
        <begin position="118"/>
        <end position="138"/>
    </location>
</feature>
<dbReference type="Proteomes" id="UP000708208">
    <property type="component" value="Unassembled WGS sequence"/>
</dbReference>
<dbReference type="EMBL" id="CAJVCH010367660">
    <property type="protein sequence ID" value="CAG7816341.1"/>
    <property type="molecule type" value="Genomic_DNA"/>
</dbReference>
<evidence type="ECO:0000256" key="4">
    <source>
        <dbReference type="ARBA" id="ARBA00023136"/>
    </source>
</evidence>
<keyword evidence="8" id="KW-1185">Reference proteome</keyword>
<dbReference type="OrthoDB" id="306876at2759"/>
<keyword evidence="2 5" id="KW-0812">Transmembrane</keyword>
<dbReference type="Pfam" id="PF00892">
    <property type="entry name" value="EamA"/>
    <property type="match status" value="1"/>
</dbReference>
<evidence type="ECO:0000256" key="3">
    <source>
        <dbReference type="ARBA" id="ARBA00022989"/>
    </source>
</evidence>
<name>A0A8J2P6I8_9HEXA</name>
<feature type="non-terminal residue" evidence="7">
    <location>
        <position position="213"/>
    </location>
</feature>
<dbReference type="GO" id="GO:0016020">
    <property type="term" value="C:membrane"/>
    <property type="evidence" value="ECO:0007669"/>
    <property type="project" value="UniProtKB-SubCell"/>
</dbReference>
<proteinExistence type="predicted"/>
<keyword evidence="3 5" id="KW-1133">Transmembrane helix</keyword>
<accession>A0A8J2P6I8</accession>
<reference evidence="7" key="1">
    <citation type="submission" date="2021-06" db="EMBL/GenBank/DDBJ databases">
        <authorList>
            <person name="Hodson N. C."/>
            <person name="Mongue J. A."/>
            <person name="Jaron S. K."/>
        </authorList>
    </citation>
    <scope>NUCLEOTIDE SEQUENCE</scope>
</reference>
<gene>
    <name evidence="7" type="ORF">AFUS01_LOCUS26966</name>
</gene>
<feature type="transmembrane region" description="Helical" evidence="5">
    <location>
        <begin position="21"/>
        <end position="44"/>
    </location>
</feature>
<feature type="domain" description="EamA" evidence="6">
    <location>
        <begin position="57"/>
        <end position="189"/>
    </location>
</feature>
<evidence type="ECO:0000313" key="7">
    <source>
        <dbReference type="EMBL" id="CAG7816341.1"/>
    </source>
</evidence>
<evidence type="ECO:0000259" key="6">
    <source>
        <dbReference type="Pfam" id="PF00892"/>
    </source>
</evidence>
<feature type="transmembrane region" description="Helical" evidence="5">
    <location>
        <begin position="56"/>
        <end position="75"/>
    </location>
</feature>
<keyword evidence="4 5" id="KW-0472">Membrane</keyword>
<dbReference type="PANTHER" id="PTHR22911:SF6">
    <property type="entry name" value="SOLUTE CARRIER FAMILY 35 MEMBER G1"/>
    <property type="match status" value="1"/>
</dbReference>
<comment type="caution">
    <text evidence="7">The sequence shown here is derived from an EMBL/GenBank/DDBJ whole genome shotgun (WGS) entry which is preliminary data.</text>
</comment>